<proteinExistence type="predicted"/>
<gene>
    <name evidence="1" type="ORF">G3574_20965</name>
</gene>
<evidence type="ECO:0000313" key="2">
    <source>
        <dbReference type="Proteomes" id="UP000482155"/>
    </source>
</evidence>
<protein>
    <submittedName>
        <fullName evidence="1">Uncharacterized protein</fullName>
    </submittedName>
</protein>
<evidence type="ECO:0000313" key="1">
    <source>
        <dbReference type="EMBL" id="NEX63557.1"/>
    </source>
</evidence>
<name>A0A6B3SS30_9BURK</name>
<organism evidence="1 2">
    <name type="scientific">Noviherbaspirillum galbum</name>
    <dbReference type="NCBI Taxonomy" id="2709383"/>
    <lineage>
        <taxon>Bacteria</taxon>
        <taxon>Pseudomonadati</taxon>
        <taxon>Pseudomonadota</taxon>
        <taxon>Betaproteobacteria</taxon>
        <taxon>Burkholderiales</taxon>
        <taxon>Oxalobacteraceae</taxon>
        <taxon>Noviherbaspirillum</taxon>
    </lineage>
</organism>
<reference evidence="1 2" key="1">
    <citation type="submission" date="2020-02" db="EMBL/GenBank/DDBJ databases">
        <authorList>
            <person name="Kim M.K."/>
        </authorList>
    </citation>
    <scope>NUCLEOTIDE SEQUENCE [LARGE SCALE GENOMIC DNA]</scope>
    <source>
        <strain evidence="1 2">17J57-3</strain>
    </source>
</reference>
<dbReference type="Proteomes" id="UP000482155">
    <property type="component" value="Unassembled WGS sequence"/>
</dbReference>
<keyword evidence="2" id="KW-1185">Reference proteome</keyword>
<comment type="caution">
    <text evidence="1">The sequence shown here is derived from an EMBL/GenBank/DDBJ whole genome shotgun (WGS) entry which is preliminary data.</text>
</comment>
<dbReference type="EMBL" id="JAAIVB010000073">
    <property type="protein sequence ID" value="NEX63557.1"/>
    <property type="molecule type" value="Genomic_DNA"/>
</dbReference>
<accession>A0A6B3SS30</accession>
<sequence length="209" mass="22261">MTVALSAQADVSVIGEVGTTGIGFHAAVPVRESVNVRLGLGYLGYSYHGSARDMNYELSMRASTYDALVDWYPMQDSAFRMTAGLAYNANKIDVAARPNASGNYVVNGNTYGAANTGKVTGKVDFGKVAPYLGIGWARKVDKGWSVSSDVGLLFQGSPRSTLRVSGCTAPGEVCSQFASDVARENASLTDEVGRFKVYPVLRVGLSYKF</sequence>
<dbReference type="Gene3D" id="2.40.160.170">
    <property type="match status" value="1"/>
</dbReference>
<dbReference type="AlphaFoldDB" id="A0A6B3SS30"/>